<accession>A0A1X2GQW8</accession>
<dbReference type="STRING" id="101127.A0A1X2GQW8"/>
<dbReference type="EMBL" id="MCGT01000005">
    <property type="protein sequence ID" value="ORX59456.1"/>
    <property type="molecule type" value="Genomic_DNA"/>
</dbReference>
<evidence type="ECO:0000313" key="2">
    <source>
        <dbReference type="EMBL" id="ORX59456.1"/>
    </source>
</evidence>
<organism evidence="2 3">
    <name type="scientific">Hesseltinella vesiculosa</name>
    <dbReference type="NCBI Taxonomy" id="101127"/>
    <lineage>
        <taxon>Eukaryota</taxon>
        <taxon>Fungi</taxon>
        <taxon>Fungi incertae sedis</taxon>
        <taxon>Mucoromycota</taxon>
        <taxon>Mucoromycotina</taxon>
        <taxon>Mucoromycetes</taxon>
        <taxon>Mucorales</taxon>
        <taxon>Cunninghamellaceae</taxon>
        <taxon>Hesseltinella</taxon>
    </lineage>
</organism>
<dbReference type="AlphaFoldDB" id="A0A1X2GQW8"/>
<evidence type="ECO:0000313" key="3">
    <source>
        <dbReference type="Proteomes" id="UP000242146"/>
    </source>
</evidence>
<comment type="caution">
    <text evidence="2">The sequence shown here is derived from an EMBL/GenBank/DDBJ whole genome shotgun (WGS) entry which is preliminary data.</text>
</comment>
<gene>
    <name evidence="2" type="ORF">DM01DRAFT_1405017</name>
</gene>
<keyword evidence="3" id="KW-1185">Reference proteome</keyword>
<reference evidence="2 3" key="1">
    <citation type="submission" date="2016-07" db="EMBL/GenBank/DDBJ databases">
        <title>Pervasive Adenine N6-methylation of Active Genes in Fungi.</title>
        <authorList>
            <consortium name="DOE Joint Genome Institute"/>
            <person name="Mondo S.J."/>
            <person name="Dannebaum R.O."/>
            <person name="Kuo R.C."/>
            <person name="Labutti K."/>
            <person name="Haridas S."/>
            <person name="Kuo A."/>
            <person name="Salamov A."/>
            <person name="Ahrendt S.R."/>
            <person name="Lipzen A."/>
            <person name="Sullivan W."/>
            <person name="Andreopoulos W.B."/>
            <person name="Clum A."/>
            <person name="Lindquist E."/>
            <person name="Daum C."/>
            <person name="Ramamoorthy G.K."/>
            <person name="Gryganskyi A."/>
            <person name="Culley D."/>
            <person name="Magnuson J.K."/>
            <person name="James T.Y."/>
            <person name="O'Malley M.A."/>
            <person name="Stajich J.E."/>
            <person name="Spatafora J.W."/>
            <person name="Visel A."/>
            <person name="Grigoriev I.V."/>
        </authorList>
    </citation>
    <scope>NUCLEOTIDE SEQUENCE [LARGE SCALE GENOMIC DNA]</scope>
    <source>
        <strain evidence="2 3">NRRL 3301</strain>
    </source>
</reference>
<evidence type="ECO:0000256" key="1">
    <source>
        <dbReference type="SAM" id="Coils"/>
    </source>
</evidence>
<keyword evidence="1" id="KW-0175">Coiled coil</keyword>
<dbReference type="Proteomes" id="UP000242146">
    <property type="component" value="Unassembled WGS sequence"/>
</dbReference>
<dbReference type="OrthoDB" id="10634826at2759"/>
<sequence>MSRQDDRLVLSTHDLTLSSKQKLDTLVRASNALGLEHLSWASYHAAVNEKTIKFMDLRLEHQDLKELSDTLAQRTHEAKEEFGQLTLLLNHMRERRDQSEQPMVDRYRDQIPALTQPHPPQPDNHGLTQLQALEKEVQAKEQALNDTQQDYPVDDLPTSLVGLQERLHQTKAQEERLVAQRNSILANLSQ</sequence>
<name>A0A1X2GQW8_9FUNG</name>
<feature type="coiled-coil region" evidence="1">
    <location>
        <begin position="130"/>
        <end position="180"/>
    </location>
</feature>
<proteinExistence type="predicted"/>
<protein>
    <submittedName>
        <fullName evidence="2">Uncharacterized protein</fullName>
    </submittedName>
</protein>